<name>A0A7X8YG34_9VIBR</name>
<organism evidence="10 11">
    <name type="scientific">Vibrio agarilyticus</name>
    <dbReference type="NCBI Taxonomy" id="2726741"/>
    <lineage>
        <taxon>Bacteria</taxon>
        <taxon>Pseudomonadati</taxon>
        <taxon>Pseudomonadota</taxon>
        <taxon>Gammaproteobacteria</taxon>
        <taxon>Vibrionales</taxon>
        <taxon>Vibrionaceae</taxon>
        <taxon>Vibrio</taxon>
    </lineage>
</organism>
<evidence type="ECO:0000256" key="6">
    <source>
        <dbReference type="ARBA" id="ARBA00032162"/>
    </source>
</evidence>
<evidence type="ECO:0000256" key="8">
    <source>
        <dbReference type="RuleBase" id="RU003476"/>
    </source>
</evidence>
<evidence type="ECO:0000256" key="4">
    <source>
        <dbReference type="ARBA" id="ARBA00016377"/>
    </source>
</evidence>
<dbReference type="EMBL" id="JABAIK010000003">
    <property type="protein sequence ID" value="NLS12160.1"/>
    <property type="molecule type" value="Genomic_DNA"/>
</dbReference>
<dbReference type="RefSeq" id="WP_168835259.1">
    <property type="nucleotide sequence ID" value="NZ_JABAIK010000003.1"/>
</dbReference>
<evidence type="ECO:0000313" key="11">
    <source>
        <dbReference type="Proteomes" id="UP000535589"/>
    </source>
</evidence>
<comment type="cofactor">
    <cofactor evidence="2">
        <name>Mg(2+)</name>
        <dbReference type="ChEBI" id="CHEBI:18420"/>
    </cofactor>
</comment>
<reference evidence="10 11" key="1">
    <citation type="submission" date="2020-04" db="EMBL/GenBank/DDBJ databases">
        <title>Vibrio sp. SM6, a novel species isolated from seawater.</title>
        <authorList>
            <person name="Wang X."/>
        </authorList>
    </citation>
    <scope>NUCLEOTIDE SEQUENCE [LARGE SCALE GENOMIC DNA]</scope>
    <source>
        <strain evidence="10 11">SM6</strain>
    </source>
</reference>
<comment type="caution">
    <text evidence="10">The sequence shown here is derived from an EMBL/GenBank/DDBJ whole genome shotgun (WGS) entry which is preliminary data.</text>
</comment>
<accession>A0A7X8YG34</accession>
<evidence type="ECO:0000256" key="7">
    <source>
        <dbReference type="ARBA" id="ARBA00032272"/>
    </source>
</evidence>
<dbReference type="InterPro" id="IPR020476">
    <property type="entry name" value="Nudix_hydrolase"/>
</dbReference>
<dbReference type="InterPro" id="IPR000086">
    <property type="entry name" value="NUDIX_hydrolase_dom"/>
</dbReference>
<dbReference type="Pfam" id="PF00293">
    <property type="entry name" value="NUDIX"/>
    <property type="match status" value="1"/>
</dbReference>
<comment type="catalytic activity">
    <reaction evidence="1">
        <text>GDP-alpha-D-mannose + H2O = alpha-D-mannose 1-phosphate + GMP + 2 H(+)</text>
        <dbReference type="Rhea" id="RHEA:27978"/>
        <dbReference type="ChEBI" id="CHEBI:15377"/>
        <dbReference type="ChEBI" id="CHEBI:15378"/>
        <dbReference type="ChEBI" id="CHEBI:57527"/>
        <dbReference type="ChEBI" id="CHEBI:58115"/>
        <dbReference type="ChEBI" id="CHEBI:58409"/>
    </reaction>
</comment>
<evidence type="ECO:0000256" key="3">
    <source>
        <dbReference type="ARBA" id="ARBA00007275"/>
    </source>
</evidence>
<dbReference type="PROSITE" id="PS00893">
    <property type="entry name" value="NUDIX_BOX"/>
    <property type="match status" value="1"/>
</dbReference>
<sequence length="177" mass="19467">MSKTNTTKIIHSWNGVSLEQECVTLPNDAQIQLTKLHHPGAAIILPLTENGDVILLNQYRPALKRWLWELPAGTLEPGETPLACAARELEEETGYSAAEFHSLGYITPLAGLCDSIQHLFVAKALTLSQRFHRDDDEIIEVLQCRIGAIEQAIIDGHLIDAKTIACLSKAKLCGFLS</sequence>
<dbReference type="PROSITE" id="PS51462">
    <property type="entry name" value="NUDIX"/>
    <property type="match status" value="1"/>
</dbReference>
<proteinExistence type="inferred from homology"/>
<dbReference type="PANTHER" id="PTHR11839:SF18">
    <property type="entry name" value="NUDIX HYDROLASE DOMAIN-CONTAINING PROTEIN"/>
    <property type="match status" value="1"/>
</dbReference>
<dbReference type="GO" id="GO:0019693">
    <property type="term" value="P:ribose phosphate metabolic process"/>
    <property type="evidence" value="ECO:0007669"/>
    <property type="project" value="TreeGrafter"/>
</dbReference>
<evidence type="ECO:0000259" key="9">
    <source>
        <dbReference type="PROSITE" id="PS51462"/>
    </source>
</evidence>
<dbReference type="GO" id="GO:0016462">
    <property type="term" value="F:pyrophosphatase activity"/>
    <property type="evidence" value="ECO:0007669"/>
    <property type="project" value="UniProtKB-ARBA"/>
</dbReference>
<dbReference type="CDD" id="cd03424">
    <property type="entry name" value="NUDIX_ADPRase_Nudt5_UGPPase_Nudt14"/>
    <property type="match status" value="1"/>
</dbReference>
<dbReference type="Proteomes" id="UP000535589">
    <property type="component" value="Unassembled WGS sequence"/>
</dbReference>
<evidence type="ECO:0000256" key="1">
    <source>
        <dbReference type="ARBA" id="ARBA00000847"/>
    </source>
</evidence>
<comment type="similarity">
    <text evidence="3">Belongs to the Nudix hydrolase family. NudK subfamily.</text>
</comment>
<evidence type="ECO:0000313" key="10">
    <source>
        <dbReference type="EMBL" id="NLS12160.1"/>
    </source>
</evidence>
<dbReference type="PRINTS" id="PR00502">
    <property type="entry name" value="NUDIXFAMILY"/>
</dbReference>
<protein>
    <recommendedName>
        <fullName evidence="4">GDP-mannose pyrophosphatase</fullName>
    </recommendedName>
    <alternativeName>
        <fullName evidence="6">GDP-mannose hydrolase</fullName>
    </alternativeName>
    <alternativeName>
        <fullName evidence="7">GDPMK</fullName>
    </alternativeName>
</protein>
<dbReference type="Gene3D" id="3.90.79.10">
    <property type="entry name" value="Nucleoside Triphosphate Pyrophosphohydrolase"/>
    <property type="match status" value="1"/>
</dbReference>
<dbReference type="GO" id="GO:0006753">
    <property type="term" value="P:nucleoside phosphate metabolic process"/>
    <property type="evidence" value="ECO:0007669"/>
    <property type="project" value="TreeGrafter"/>
</dbReference>
<dbReference type="InterPro" id="IPR015797">
    <property type="entry name" value="NUDIX_hydrolase-like_dom_sf"/>
</dbReference>
<evidence type="ECO:0000256" key="5">
    <source>
        <dbReference type="ARBA" id="ARBA00022801"/>
    </source>
</evidence>
<keyword evidence="5 8" id="KW-0378">Hydrolase</keyword>
<dbReference type="SUPFAM" id="SSF55811">
    <property type="entry name" value="Nudix"/>
    <property type="match status" value="1"/>
</dbReference>
<feature type="domain" description="Nudix hydrolase" evidence="9">
    <location>
        <begin position="36"/>
        <end position="172"/>
    </location>
</feature>
<dbReference type="AlphaFoldDB" id="A0A7X8YG34"/>
<gene>
    <name evidence="10" type="ORF">HGP28_04530</name>
</gene>
<keyword evidence="11" id="KW-1185">Reference proteome</keyword>
<dbReference type="InterPro" id="IPR020084">
    <property type="entry name" value="NUDIX_hydrolase_CS"/>
</dbReference>
<evidence type="ECO:0000256" key="2">
    <source>
        <dbReference type="ARBA" id="ARBA00001946"/>
    </source>
</evidence>
<dbReference type="GO" id="GO:0005829">
    <property type="term" value="C:cytosol"/>
    <property type="evidence" value="ECO:0007669"/>
    <property type="project" value="TreeGrafter"/>
</dbReference>
<dbReference type="PANTHER" id="PTHR11839">
    <property type="entry name" value="UDP/ADP-SUGAR PYROPHOSPHATASE"/>
    <property type="match status" value="1"/>
</dbReference>